<feature type="region of interest" description="Disordered" evidence="1">
    <location>
        <begin position="1"/>
        <end position="20"/>
    </location>
</feature>
<accession>A0A9P3C6Q1</accession>
<sequence>MALNTDGNLAEAGDQQQQLDPNTPMQIEHFPLLELPDELVLRVLYFAVVTSSRDNPVPICKYYDRDLSAWVMPATTPAITKTCQLLRKEGLKMYYKHNVFYLDGTYEGMFRFHDWAMTIKPASRAPIGEIWVRWFKGYRPEDRLSWEWKHELYLHTTSGEFRYGSHGIPREKILVLFRKGKLVMGSGRMADCYQLNVGEAEGSLRDGCVSCAEMLDKWREEPVWRADMRGRIWVRDEEDGEGQDGEPGRRNALPG</sequence>
<dbReference type="GeneID" id="68286450"/>
<gene>
    <name evidence="2" type="ORF">CKM354_000087500</name>
</gene>
<keyword evidence="3" id="KW-1185">Reference proteome</keyword>
<reference evidence="2 3" key="1">
    <citation type="submission" date="2021-01" db="EMBL/GenBank/DDBJ databases">
        <title>Cercospora kikuchii MAFF 305040 whole genome shotgun sequence.</title>
        <authorList>
            <person name="Kashiwa T."/>
            <person name="Suzuki T."/>
        </authorList>
    </citation>
    <scope>NUCLEOTIDE SEQUENCE [LARGE SCALE GENOMIC DNA]</scope>
    <source>
        <strain evidence="2 3">MAFF 305040</strain>
    </source>
</reference>
<protein>
    <recommendedName>
        <fullName evidence="4">F-box domain-containing protein</fullName>
    </recommendedName>
</protein>
<organism evidence="2 3">
    <name type="scientific">Cercospora kikuchii</name>
    <dbReference type="NCBI Taxonomy" id="84275"/>
    <lineage>
        <taxon>Eukaryota</taxon>
        <taxon>Fungi</taxon>
        <taxon>Dikarya</taxon>
        <taxon>Ascomycota</taxon>
        <taxon>Pezizomycotina</taxon>
        <taxon>Dothideomycetes</taxon>
        <taxon>Dothideomycetidae</taxon>
        <taxon>Mycosphaerellales</taxon>
        <taxon>Mycosphaerellaceae</taxon>
        <taxon>Cercospora</taxon>
    </lineage>
</organism>
<name>A0A9P3C6Q1_9PEZI</name>
<dbReference type="AlphaFoldDB" id="A0A9P3C6Q1"/>
<proteinExistence type="predicted"/>
<dbReference type="OrthoDB" id="62952at2759"/>
<feature type="region of interest" description="Disordered" evidence="1">
    <location>
        <begin position="235"/>
        <end position="255"/>
    </location>
</feature>
<dbReference type="Proteomes" id="UP000825890">
    <property type="component" value="Unassembled WGS sequence"/>
</dbReference>
<evidence type="ECO:0008006" key="4">
    <source>
        <dbReference type="Google" id="ProtNLM"/>
    </source>
</evidence>
<comment type="caution">
    <text evidence="2">The sequence shown here is derived from an EMBL/GenBank/DDBJ whole genome shotgun (WGS) entry which is preliminary data.</text>
</comment>
<evidence type="ECO:0000313" key="2">
    <source>
        <dbReference type="EMBL" id="GIZ37429.1"/>
    </source>
</evidence>
<dbReference type="EMBL" id="BOLY01000001">
    <property type="protein sequence ID" value="GIZ37429.1"/>
    <property type="molecule type" value="Genomic_DNA"/>
</dbReference>
<dbReference type="RefSeq" id="XP_044651916.1">
    <property type="nucleotide sequence ID" value="XM_044795981.1"/>
</dbReference>
<evidence type="ECO:0000313" key="3">
    <source>
        <dbReference type="Proteomes" id="UP000825890"/>
    </source>
</evidence>
<evidence type="ECO:0000256" key="1">
    <source>
        <dbReference type="SAM" id="MobiDB-lite"/>
    </source>
</evidence>